<dbReference type="PANTHER" id="PTHR19328:SF75">
    <property type="entry name" value="ALDOSE SUGAR DEHYDROGENASE YLII"/>
    <property type="match status" value="1"/>
</dbReference>
<protein>
    <submittedName>
        <fullName evidence="2">Glucose dehydrogenase</fullName>
    </submittedName>
</protein>
<dbReference type="SUPFAM" id="SSF50952">
    <property type="entry name" value="Soluble quinoprotein glucose dehydrogenase"/>
    <property type="match status" value="1"/>
</dbReference>
<dbReference type="Gene3D" id="2.120.10.30">
    <property type="entry name" value="TolB, C-terminal domain"/>
    <property type="match status" value="1"/>
</dbReference>
<feature type="domain" description="Glucose/Sorbosone dehydrogenase" evidence="1">
    <location>
        <begin position="57"/>
        <end position="386"/>
    </location>
</feature>
<dbReference type="InterPro" id="IPR011041">
    <property type="entry name" value="Quinoprot_gluc/sorb_DH_b-prop"/>
</dbReference>
<dbReference type="InterPro" id="IPR011042">
    <property type="entry name" value="6-blade_b-propeller_TolB-like"/>
</dbReference>
<dbReference type="EMBL" id="NPDT01000002">
    <property type="protein sequence ID" value="PJZ66535.1"/>
    <property type="molecule type" value="Genomic_DNA"/>
</dbReference>
<dbReference type="RefSeq" id="WP_100758696.1">
    <property type="nucleotide sequence ID" value="NZ_NPDT01000002.1"/>
</dbReference>
<dbReference type="AlphaFoldDB" id="A0A2M9ZDN6"/>
<sequence>MPRSYLRFSILILFFFYFVFSGPIDSKSAKKKATSVPSKKAQTWRDIEYNLVAGPYKEPTDLQFRPDEPETLVVLEKRGRIYSRNLKTQEARLVADFTGSVETRSEEGLLGLAFHPKFSENKLFYVNAVSKESGKDQTLILEFRWEEGKTLSWSDRKRILLRVDQPYSNHNAGQLSFGPDEKLYIGFGDGGAGGDPYRHGQNTSTFLSTLIRIEPNMEADAPPYKIPSDNPFREKVGFLPEIWAYGFRNPWRFSFDSKTGNLFLADVGQDTWEEVDLVSKGGNYGWSVMEASHCFRPEKDCEKKGLRGPVLEYGRDLGRSVTGGYVYRGKNYPILEGWYIFGDFVSGNILGARLEPGKINSPRVLFKTSFQISTFGSDRAGELYFADFSSGNIFRFGKKIEIN</sequence>
<proteinExistence type="predicted"/>
<dbReference type="Proteomes" id="UP000231912">
    <property type="component" value="Unassembled WGS sequence"/>
</dbReference>
<dbReference type="InterPro" id="IPR012938">
    <property type="entry name" value="Glc/Sorbosone_DH"/>
</dbReference>
<name>A0A2M9ZDN6_9LEPT</name>
<evidence type="ECO:0000313" key="3">
    <source>
        <dbReference type="Proteomes" id="UP000231912"/>
    </source>
</evidence>
<gene>
    <name evidence="2" type="ORF">CH371_09340</name>
</gene>
<comment type="caution">
    <text evidence="2">The sequence shown here is derived from an EMBL/GenBank/DDBJ whole genome shotgun (WGS) entry which is preliminary data.</text>
</comment>
<dbReference type="Pfam" id="PF07995">
    <property type="entry name" value="GSDH"/>
    <property type="match status" value="1"/>
</dbReference>
<dbReference type="PANTHER" id="PTHR19328">
    <property type="entry name" value="HEDGEHOG-INTERACTING PROTEIN"/>
    <property type="match status" value="1"/>
</dbReference>
<organism evidence="2 3">
    <name type="scientific">Leptospira wolffii</name>
    <dbReference type="NCBI Taxonomy" id="409998"/>
    <lineage>
        <taxon>Bacteria</taxon>
        <taxon>Pseudomonadati</taxon>
        <taxon>Spirochaetota</taxon>
        <taxon>Spirochaetia</taxon>
        <taxon>Leptospirales</taxon>
        <taxon>Leptospiraceae</taxon>
        <taxon>Leptospira</taxon>
    </lineage>
</organism>
<accession>A0A2M9ZDN6</accession>
<evidence type="ECO:0000259" key="1">
    <source>
        <dbReference type="Pfam" id="PF07995"/>
    </source>
</evidence>
<evidence type="ECO:0000313" key="2">
    <source>
        <dbReference type="EMBL" id="PJZ66535.1"/>
    </source>
</evidence>
<reference evidence="2 3" key="1">
    <citation type="submission" date="2017-07" db="EMBL/GenBank/DDBJ databases">
        <title>Leptospira spp. isolated from tropical soils.</title>
        <authorList>
            <person name="Thibeaux R."/>
            <person name="Iraola G."/>
            <person name="Ferres I."/>
            <person name="Bierque E."/>
            <person name="Girault D."/>
            <person name="Soupe-Gilbert M.-E."/>
            <person name="Picardeau M."/>
            <person name="Goarant C."/>
        </authorList>
    </citation>
    <scope>NUCLEOTIDE SEQUENCE [LARGE SCALE GENOMIC DNA]</scope>
    <source>
        <strain evidence="2 3">FH2-C-A2</strain>
    </source>
</reference>